<dbReference type="InterPro" id="IPR009057">
    <property type="entry name" value="Homeodomain-like_sf"/>
</dbReference>
<sequence>MARNKYPEETVKKILEVSYKLFYEKGYDETSIQDIIEELGMSKGAIYHHFKSKEDILNKICETNYYEGIWSRSLDQIPGNNALEKMRTAMLTELGSSNKRMLDKMSTPLLKNPQIVVRQLNVTVNELAPMFEWFIENGNKDGSMKVNQPKEAAQIIAILINAWVNPSLFKVDRDAFIAKINCLKEVVDNLGIPLVNEGFLEVVTDYYDVVSEK</sequence>
<name>F2JJQ2_CELLD</name>
<dbReference type="RefSeq" id="WP_013655395.1">
    <property type="nucleotide sequence ID" value="NC_015275.1"/>
</dbReference>
<dbReference type="Proteomes" id="UP000008467">
    <property type="component" value="Chromosome"/>
</dbReference>
<dbReference type="PROSITE" id="PS50977">
    <property type="entry name" value="HTH_TETR_2"/>
    <property type="match status" value="1"/>
</dbReference>
<evidence type="ECO:0000256" key="2">
    <source>
        <dbReference type="PROSITE-ProRule" id="PRU00335"/>
    </source>
</evidence>
<evidence type="ECO:0000313" key="4">
    <source>
        <dbReference type="EMBL" id="ADZ82094.1"/>
    </source>
</evidence>
<dbReference type="KEGG" id="cle:Clole_0347"/>
<dbReference type="SUPFAM" id="SSF46689">
    <property type="entry name" value="Homeodomain-like"/>
    <property type="match status" value="1"/>
</dbReference>
<feature type="DNA-binding region" description="H-T-H motif" evidence="2">
    <location>
        <begin position="31"/>
        <end position="50"/>
    </location>
</feature>
<organism evidence="4 5">
    <name type="scientific">Cellulosilyticum lentocellum (strain ATCC 49066 / DSM 5427 / NCIMB 11756 / RHM5)</name>
    <name type="common">Clostridium lentocellum</name>
    <dbReference type="NCBI Taxonomy" id="642492"/>
    <lineage>
        <taxon>Bacteria</taxon>
        <taxon>Bacillati</taxon>
        <taxon>Bacillota</taxon>
        <taxon>Clostridia</taxon>
        <taxon>Lachnospirales</taxon>
        <taxon>Cellulosilyticaceae</taxon>
        <taxon>Cellulosilyticum</taxon>
    </lineage>
</organism>
<dbReference type="Pfam" id="PF00440">
    <property type="entry name" value="TetR_N"/>
    <property type="match status" value="1"/>
</dbReference>
<evidence type="ECO:0000313" key="5">
    <source>
        <dbReference type="Proteomes" id="UP000008467"/>
    </source>
</evidence>
<proteinExistence type="predicted"/>
<gene>
    <name evidence="4" type="ordered locus">Clole_0347</name>
</gene>
<dbReference type="InterPro" id="IPR049149">
    <property type="entry name" value="TetR/AcrR_C"/>
</dbReference>
<keyword evidence="5" id="KW-1185">Reference proteome</keyword>
<protein>
    <submittedName>
        <fullName evidence="4">Transcriptional regulator, TetR family</fullName>
    </submittedName>
</protein>
<dbReference type="Gene3D" id="1.10.357.10">
    <property type="entry name" value="Tetracycline Repressor, domain 2"/>
    <property type="match status" value="1"/>
</dbReference>
<evidence type="ECO:0000256" key="1">
    <source>
        <dbReference type="ARBA" id="ARBA00023125"/>
    </source>
</evidence>
<dbReference type="Pfam" id="PF21303">
    <property type="entry name" value="TetR_C_39"/>
    <property type="match status" value="1"/>
</dbReference>
<keyword evidence="1 2" id="KW-0238">DNA-binding</keyword>
<feature type="domain" description="HTH tetR-type" evidence="3">
    <location>
        <begin position="8"/>
        <end position="68"/>
    </location>
</feature>
<dbReference type="InterPro" id="IPR050624">
    <property type="entry name" value="HTH-type_Tx_Regulator"/>
</dbReference>
<dbReference type="HOGENOM" id="CLU_069356_29_1_9"/>
<dbReference type="AlphaFoldDB" id="F2JJQ2"/>
<dbReference type="EMBL" id="CP002582">
    <property type="protein sequence ID" value="ADZ82094.1"/>
    <property type="molecule type" value="Genomic_DNA"/>
</dbReference>
<accession>F2JJQ2</accession>
<dbReference type="GO" id="GO:0003677">
    <property type="term" value="F:DNA binding"/>
    <property type="evidence" value="ECO:0007669"/>
    <property type="project" value="UniProtKB-UniRule"/>
</dbReference>
<dbReference type="PRINTS" id="PR00455">
    <property type="entry name" value="HTHTETR"/>
</dbReference>
<reference evidence="4 5" key="1">
    <citation type="journal article" date="2011" name="J. Bacteriol.">
        <title>Complete genome sequence of the cellulose-degrading bacterium Cellulosilyticum lentocellum.</title>
        <authorList>
            <consortium name="US DOE Joint Genome Institute"/>
            <person name="Miller D.A."/>
            <person name="Suen G."/>
            <person name="Bruce D."/>
            <person name="Copeland A."/>
            <person name="Cheng J.F."/>
            <person name="Detter C."/>
            <person name="Goodwin L.A."/>
            <person name="Han C.S."/>
            <person name="Hauser L.J."/>
            <person name="Land M.L."/>
            <person name="Lapidus A."/>
            <person name="Lucas S."/>
            <person name="Meincke L."/>
            <person name="Pitluck S."/>
            <person name="Tapia R."/>
            <person name="Teshima H."/>
            <person name="Woyke T."/>
            <person name="Fox B.G."/>
            <person name="Angert E.R."/>
            <person name="Currie C.R."/>
        </authorList>
    </citation>
    <scope>NUCLEOTIDE SEQUENCE [LARGE SCALE GENOMIC DNA]</scope>
    <source>
        <strain evidence="5">ATCC 49066 / DSM 5427 / NCIMB 11756 / RHM5</strain>
    </source>
</reference>
<dbReference type="eggNOG" id="COG1309">
    <property type="taxonomic scope" value="Bacteria"/>
</dbReference>
<dbReference type="PANTHER" id="PTHR43479">
    <property type="entry name" value="ACREF/ENVCD OPERON REPRESSOR-RELATED"/>
    <property type="match status" value="1"/>
</dbReference>
<dbReference type="PANTHER" id="PTHR43479:SF11">
    <property type="entry name" value="ACREF_ENVCD OPERON REPRESSOR-RELATED"/>
    <property type="match status" value="1"/>
</dbReference>
<dbReference type="InterPro" id="IPR001647">
    <property type="entry name" value="HTH_TetR"/>
</dbReference>
<evidence type="ECO:0000259" key="3">
    <source>
        <dbReference type="PROSITE" id="PS50977"/>
    </source>
</evidence>
<dbReference type="STRING" id="642492.Clole_0347"/>